<protein>
    <submittedName>
        <fullName evidence="1">Uncharacterized protein</fullName>
    </submittedName>
</protein>
<keyword evidence="2" id="KW-1185">Reference proteome</keyword>
<sequence>MKKAKIILTVTILLATIGGAIAFKTRQMFPYYKNDNSFRCTVPIKTLLTTTIASDPSAFTTRLSIFSTSGSCSVLTVKTSF</sequence>
<accession>A0A2P8HQ46</accession>
<reference evidence="1 2" key="1">
    <citation type="submission" date="2018-03" db="EMBL/GenBank/DDBJ databases">
        <title>Genomic Encyclopedia of Archaeal and Bacterial Type Strains, Phase II (KMG-II): from individual species to whole genera.</title>
        <authorList>
            <person name="Goeker M."/>
        </authorList>
    </citation>
    <scope>NUCLEOTIDE SEQUENCE [LARGE SCALE GENOMIC DNA]</scope>
    <source>
        <strain evidence="1 2">DSM 24859</strain>
    </source>
</reference>
<organism evidence="1 2">
    <name type="scientific">Chitinophaga niastensis</name>
    <dbReference type="NCBI Taxonomy" id="536980"/>
    <lineage>
        <taxon>Bacteria</taxon>
        <taxon>Pseudomonadati</taxon>
        <taxon>Bacteroidota</taxon>
        <taxon>Chitinophagia</taxon>
        <taxon>Chitinophagales</taxon>
        <taxon>Chitinophagaceae</taxon>
        <taxon>Chitinophaga</taxon>
    </lineage>
</organism>
<dbReference type="Proteomes" id="UP000240971">
    <property type="component" value="Unassembled WGS sequence"/>
</dbReference>
<evidence type="ECO:0000313" key="1">
    <source>
        <dbReference type="EMBL" id="PSL48360.1"/>
    </source>
</evidence>
<proteinExistence type="predicted"/>
<dbReference type="EMBL" id="PYAW01000002">
    <property type="protein sequence ID" value="PSL48360.1"/>
    <property type="molecule type" value="Genomic_DNA"/>
</dbReference>
<evidence type="ECO:0000313" key="2">
    <source>
        <dbReference type="Proteomes" id="UP000240971"/>
    </source>
</evidence>
<comment type="caution">
    <text evidence="1">The sequence shown here is derived from an EMBL/GenBank/DDBJ whole genome shotgun (WGS) entry which is preliminary data.</text>
</comment>
<dbReference type="RefSeq" id="WP_106528743.1">
    <property type="nucleotide sequence ID" value="NZ_PYAW01000002.1"/>
</dbReference>
<gene>
    <name evidence="1" type="ORF">CLV51_1021227</name>
</gene>
<name>A0A2P8HQ46_CHINA</name>
<dbReference type="AlphaFoldDB" id="A0A2P8HQ46"/>